<gene>
    <name evidence="2" type="ORF">VNO80_21054</name>
</gene>
<evidence type="ECO:0000256" key="1">
    <source>
        <dbReference type="SAM" id="Phobius"/>
    </source>
</evidence>
<accession>A0AAN9QXC1</accession>
<feature type="transmembrane region" description="Helical" evidence="1">
    <location>
        <begin position="37"/>
        <end position="56"/>
    </location>
</feature>
<comment type="caution">
    <text evidence="2">The sequence shown here is derived from an EMBL/GenBank/DDBJ whole genome shotgun (WGS) entry which is preliminary data.</text>
</comment>
<keyword evidence="1" id="KW-1133">Transmembrane helix</keyword>
<proteinExistence type="predicted"/>
<keyword evidence="1" id="KW-0472">Membrane</keyword>
<organism evidence="2 3">
    <name type="scientific">Phaseolus coccineus</name>
    <name type="common">Scarlet runner bean</name>
    <name type="synonym">Phaseolus multiflorus</name>
    <dbReference type="NCBI Taxonomy" id="3886"/>
    <lineage>
        <taxon>Eukaryota</taxon>
        <taxon>Viridiplantae</taxon>
        <taxon>Streptophyta</taxon>
        <taxon>Embryophyta</taxon>
        <taxon>Tracheophyta</taxon>
        <taxon>Spermatophyta</taxon>
        <taxon>Magnoliopsida</taxon>
        <taxon>eudicotyledons</taxon>
        <taxon>Gunneridae</taxon>
        <taxon>Pentapetalae</taxon>
        <taxon>rosids</taxon>
        <taxon>fabids</taxon>
        <taxon>Fabales</taxon>
        <taxon>Fabaceae</taxon>
        <taxon>Papilionoideae</taxon>
        <taxon>50 kb inversion clade</taxon>
        <taxon>NPAAA clade</taxon>
        <taxon>indigoferoid/millettioid clade</taxon>
        <taxon>Phaseoleae</taxon>
        <taxon>Phaseolus</taxon>
    </lineage>
</organism>
<feature type="transmembrane region" description="Helical" evidence="1">
    <location>
        <begin position="6"/>
        <end position="25"/>
    </location>
</feature>
<protein>
    <submittedName>
        <fullName evidence="2">Uncharacterized protein</fullName>
    </submittedName>
</protein>
<evidence type="ECO:0000313" key="2">
    <source>
        <dbReference type="EMBL" id="KAK7346533.1"/>
    </source>
</evidence>
<keyword evidence="3" id="KW-1185">Reference proteome</keyword>
<evidence type="ECO:0000313" key="3">
    <source>
        <dbReference type="Proteomes" id="UP001374584"/>
    </source>
</evidence>
<name>A0AAN9QXC1_PHACN</name>
<keyword evidence="1" id="KW-0812">Transmembrane</keyword>
<dbReference type="EMBL" id="JAYMYR010000008">
    <property type="protein sequence ID" value="KAK7346533.1"/>
    <property type="molecule type" value="Genomic_DNA"/>
</dbReference>
<dbReference type="AlphaFoldDB" id="A0AAN9QXC1"/>
<dbReference type="Proteomes" id="UP001374584">
    <property type="component" value="Unassembled WGS sequence"/>
</dbReference>
<reference evidence="2 3" key="1">
    <citation type="submission" date="2024-01" db="EMBL/GenBank/DDBJ databases">
        <title>The genomes of 5 underutilized Papilionoideae crops provide insights into root nodulation and disease resistanc.</title>
        <authorList>
            <person name="Jiang F."/>
        </authorList>
    </citation>
    <scope>NUCLEOTIDE SEQUENCE [LARGE SCALE GENOMIC DNA]</scope>
    <source>
        <strain evidence="2">JINMINGXINNONG_FW02</strain>
        <tissue evidence="2">Leaves</tissue>
    </source>
</reference>
<sequence>MFSCLGMGFGIWVIAGWLVMLFGDIHRNGELLNHRHSFWLQLFGFIIISYVALTPWHQIEQRSITSAYHGFSLGDEICITTRAIFTKYNLSATSFFYMAKAQYNYNITEEQQAL</sequence>